<organism evidence="1 2">
    <name type="scientific">Spirosoma agri</name>
    <dbReference type="NCBI Taxonomy" id="1987381"/>
    <lineage>
        <taxon>Bacteria</taxon>
        <taxon>Pseudomonadati</taxon>
        <taxon>Bacteroidota</taxon>
        <taxon>Cytophagia</taxon>
        <taxon>Cytophagales</taxon>
        <taxon>Cytophagaceae</taxon>
        <taxon>Spirosoma</taxon>
    </lineage>
</organism>
<keyword evidence="2" id="KW-1185">Reference proteome</keyword>
<evidence type="ECO:0000313" key="1">
    <source>
        <dbReference type="EMBL" id="NEU68871.1"/>
    </source>
</evidence>
<sequence length="89" mass="9755">MRTQRYKHCKITLNDSDIFECNKSFITAKQVSSGQALKTAVHPAGDVDFFKIAIAKPGVLSVSTENLPGDVGPRIALALSRTLSEEEEY</sequence>
<name>A0A6M0ING0_9BACT</name>
<evidence type="ECO:0000313" key="2">
    <source>
        <dbReference type="Proteomes" id="UP000477386"/>
    </source>
</evidence>
<protein>
    <submittedName>
        <fullName evidence="1">Uncharacterized protein</fullName>
    </submittedName>
</protein>
<dbReference type="Proteomes" id="UP000477386">
    <property type="component" value="Unassembled WGS sequence"/>
</dbReference>
<dbReference type="AlphaFoldDB" id="A0A6M0ING0"/>
<dbReference type="EMBL" id="JAAGNZ010000002">
    <property type="protein sequence ID" value="NEU68871.1"/>
    <property type="molecule type" value="Genomic_DNA"/>
</dbReference>
<proteinExistence type="predicted"/>
<dbReference type="Gene3D" id="2.60.120.380">
    <property type="match status" value="1"/>
</dbReference>
<accession>A0A6M0ING0</accession>
<comment type="caution">
    <text evidence="1">The sequence shown here is derived from an EMBL/GenBank/DDBJ whole genome shotgun (WGS) entry which is preliminary data.</text>
</comment>
<dbReference type="RefSeq" id="WP_164041365.1">
    <property type="nucleotide sequence ID" value="NZ_JAAGNZ010000002.1"/>
</dbReference>
<gene>
    <name evidence="1" type="ORF">GK091_18440</name>
</gene>
<reference evidence="1 2" key="1">
    <citation type="submission" date="2020-02" db="EMBL/GenBank/DDBJ databases">
        <title>Draft genome sequence of two Spirosoma agri KCTC 52727 and Spirosoma terrae KCTC 52035.</title>
        <authorList>
            <person name="Rojas J."/>
            <person name="Ambika Manirajan B."/>
            <person name="Ratering S."/>
            <person name="Suarez C."/>
            <person name="Schnell S."/>
        </authorList>
    </citation>
    <scope>NUCLEOTIDE SEQUENCE [LARGE SCALE GENOMIC DNA]</scope>
    <source>
        <strain evidence="1 2">KCTC 52727</strain>
    </source>
</reference>